<dbReference type="GO" id="GO:0004180">
    <property type="term" value="F:carboxypeptidase activity"/>
    <property type="evidence" value="ECO:0007669"/>
    <property type="project" value="UniProtKB-KW"/>
</dbReference>
<dbReference type="InterPro" id="IPR001264">
    <property type="entry name" value="Glyco_trans_51"/>
</dbReference>
<evidence type="ECO:0000259" key="11">
    <source>
        <dbReference type="Pfam" id="PF06832"/>
    </source>
</evidence>
<evidence type="ECO:0000259" key="10">
    <source>
        <dbReference type="Pfam" id="PF00912"/>
    </source>
</evidence>
<evidence type="ECO:0000256" key="8">
    <source>
        <dbReference type="ARBA" id="ARBA00049902"/>
    </source>
</evidence>
<dbReference type="Pfam" id="PF06832">
    <property type="entry name" value="BiPBP_C"/>
    <property type="match status" value="1"/>
</dbReference>
<dbReference type="Pfam" id="PF00905">
    <property type="entry name" value="Transpeptidase"/>
    <property type="match status" value="1"/>
</dbReference>
<sequence length="736" mass="81214">MEARSPLNKKWRKGLVLGGALLFLLWVSPLLIPLHIEKVREWPTSPILLDEKLRPFFVSLSSSSEWCIPISYEQMGAWLPHIAVAIEDRKFWSHHGVDFFAIARAGLQNIRAKKVVSGASTITSQVIRLSISRPRTIPMKIAEFLQAMKLERLLSKKEILEIYLNRAPFGSNIRGVEAASRIWFGKPAATLNVEEAALLIGMLRGPSLFRPDRNPKRAMTLRNQILAAIADQKLISKSFAAKRAGTPLPDQTYSMPALAFHFAHQVLSQSEALVITTTLDMQLQKRAEHVIQRTLSGLPPSITGAAMVVHNPTGAILAYVGNGRLGTKQWGSWIDCCQALRSPGSALKPFVYLEAFRRGLLTPSSLLVDSPLSFGGLAPRNFDLTYRGPVSARKALALSLNVPAVRVLRTVGTETLLQTLRAAGIASLTHEPSHYGDSLILGGCETTVTQMALAYETLANLGIQRPLQMVKENDAPYEKRIFDEASCFLIADILRDPGRLLPVHQEGMANQNMSIAFKTGTSYGLRDAWTAAYTPEHTIVVWFGDPAGFPHPLLTGLKIASSAAIEMIQAATKGKCKWYMPPAALAQREVCALSGLPPTKNCPAHRMDWYIPGISRNDRCSIHQKGKGQPDIPLTQEPQKLTITSPLPQSQFFLTPEGRGQKIALRCEGSKDILFWYLDNEFFGQSKAPKELFWKLSPGRHSISVMDEQGRSDSISIEVLSLSSPKPQSAPLLELH</sequence>
<dbReference type="InterPro" id="IPR036950">
    <property type="entry name" value="PBP_transglycosylase"/>
</dbReference>
<dbReference type="SUPFAM" id="SSF53955">
    <property type="entry name" value="Lysozyme-like"/>
    <property type="match status" value="1"/>
</dbReference>
<dbReference type="GO" id="GO:0009252">
    <property type="term" value="P:peptidoglycan biosynthetic process"/>
    <property type="evidence" value="ECO:0007669"/>
    <property type="project" value="InterPro"/>
</dbReference>
<dbReference type="Gene3D" id="3.40.710.10">
    <property type="entry name" value="DD-peptidase/beta-lactamase superfamily"/>
    <property type="match status" value="1"/>
</dbReference>
<dbReference type="EC" id="2.4.99.28" evidence="7"/>
<dbReference type="KEGG" id="aco:Amico_0170"/>
<dbReference type="Gene3D" id="1.10.3810.10">
    <property type="entry name" value="Biosynthetic peptidoglycan transglycosylase-like"/>
    <property type="match status" value="1"/>
</dbReference>
<dbReference type="Pfam" id="PF00912">
    <property type="entry name" value="Transgly"/>
    <property type="match status" value="1"/>
</dbReference>
<name>D5ECN5_AMICL</name>
<dbReference type="NCBIfam" id="TIGR02073">
    <property type="entry name" value="PBP_1c"/>
    <property type="match status" value="1"/>
</dbReference>
<dbReference type="Proteomes" id="UP000002366">
    <property type="component" value="Chromosome"/>
</dbReference>
<proteinExistence type="predicted"/>
<evidence type="ECO:0000256" key="3">
    <source>
        <dbReference type="ARBA" id="ARBA00022676"/>
    </source>
</evidence>
<dbReference type="RefSeq" id="WP_013047583.1">
    <property type="nucleotide sequence ID" value="NC_014011.1"/>
</dbReference>
<comment type="catalytic activity">
    <reaction evidence="8">
        <text>[GlcNAc-(1-&gt;4)-Mur2Ac(oyl-L-Ala-gamma-D-Glu-L-Lys-D-Ala-D-Ala)](n)-di-trans,octa-cis-undecaprenyl diphosphate + beta-D-GlcNAc-(1-&gt;4)-Mur2Ac(oyl-L-Ala-gamma-D-Glu-L-Lys-D-Ala-D-Ala)-di-trans,octa-cis-undecaprenyl diphosphate = [GlcNAc-(1-&gt;4)-Mur2Ac(oyl-L-Ala-gamma-D-Glu-L-Lys-D-Ala-D-Ala)](n+1)-di-trans,octa-cis-undecaprenyl diphosphate + di-trans,octa-cis-undecaprenyl diphosphate + H(+)</text>
        <dbReference type="Rhea" id="RHEA:23708"/>
        <dbReference type="Rhea" id="RHEA-COMP:9602"/>
        <dbReference type="Rhea" id="RHEA-COMP:9603"/>
        <dbReference type="ChEBI" id="CHEBI:15378"/>
        <dbReference type="ChEBI" id="CHEBI:58405"/>
        <dbReference type="ChEBI" id="CHEBI:60033"/>
        <dbReference type="ChEBI" id="CHEBI:78435"/>
        <dbReference type="EC" id="2.4.99.28"/>
    </reaction>
</comment>
<dbReference type="PANTHER" id="PTHR32282:SF15">
    <property type="entry name" value="PENICILLIN-BINDING PROTEIN 1C"/>
    <property type="match status" value="1"/>
</dbReference>
<evidence type="ECO:0000256" key="5">
    <source>
        <dbReference type="ARBA" id="ARBA00022801"/>
    </source>
</evidence>
<feature type="domain" description="Penicillin-binding protein transpeptidase" evidence="9">
    <location>
        <begin position="304"/>
        <end position="536"/>
    </location>
</feature>
<evidence type="ECO:0000256" key="4">
    <source>
        <dbReference type="ARBA" id="ARBA00022679"/>
    </source>
</evidence>
<keyword evidence="1" id="KW-0121">Carboxypeptidase</keyword>
<dbReference type="SUPFAM" id="SSF56601">
    <property type="entry name" value="beta-lactamase/transpeptidase-like"/>
    <property type="match status" value="1"/>
</dbReference>
<evidence type="ECO:0000256" key="6">
    <source>
        <dbReference type="ARBA" id="ARBA00023268"/>
    </source>
</evidence>
<keyword evidence="3" id="KW-0328">Glycosyltransferase</keyword>
<dbReference type="InterPro" id="IPR011815">
    <property type="entry name" value="PBP_1c"/>
</dbReference>
<dbReference type="InterPro" id="IPR050396">
    <property type="entry name" value="Glycosyltr_51/Transpeptidase"/>
</dbReference>
<keyword evidence="6" id="KW-0511">Multifunctional enzyme</keyword>
<dbReference type="STRING" id="572547.Amico_0170"/>
<feature type="domain" description="Penicillin-binding C-terminal" evidence="11">
    <location>
        <begin position="636"/>
        <end position="717"/>
    </location>
</feature>
<dbReference type="GO" id="GO:0008658">
    <property type="term" value="F:penicillin binding"/>
    <property type="evidence" value="ECO:0007669"/>
    <property type="project" value="InterPro"/>
</dbReference>
<dbReference type="CAZy" id="GT51">
    <property type="family name" value="Glycosyltransferase Family 51"/>
</dbReference>
<dbReference type="HOGENOM" id="CLU_006354_7_3_0"/>
<feature type="domain" description="Glycosyl transferase family 51" evidence="10">
    <location>
        <begin position="64"/>
        <end position="228"/>
    </location>
</feature>
<dbReference type="EMBL" id="CP001997">
    <property type="protein sequence ID" value="ADE56317.1"/>
    <property type="molecule type" value="Genomic_DNA"/>
</dbReference>
<dbReference type="InterPro" id="IPR023346">
    <property type="entry name" value="Lysozyme-like_dom_sf"/>
</dbReference>
<evidence type="ECO:0000313" key="13">
    <source>
        <dbReference type="Proteomes" id="UP000002366"/>
    </source>
</evidence>
<dbReference type="InterPro" id="IPR001460">
    <property type="entry name" value="PCN-bd_Tpept"/>
</dbReference>
<dbReference type="GO" id="GO:0008955">
    <property type="term" value="F:peptidoglycan glycosyltransferase activity"/>
    <property type="evidence" value="ECO:0007669"/>
    <property type="project" value="UniProtKB-EC"/>
</dbReference>
<dbReference type="PANTHER" id="PTHR32282">
    <property type="entry name" value="BINDING PROTEIN TRANSPEPTIDASE, PUTATIVE-RELATED"/>
    <property type="match status" value="1"/>
</dbReference>
<evidence type="ECO:0000313" key="12">
    <source>
        <dbReference type="EMBL" id="ADE56317.1"/>
    </source>
</evidence>
<evidence type="ECO:0000259" key="9">
    <source>
        <dbReference type="Pfam" id="PF00905"/>
    </source>
</evidence>
<gene>
    <name evidence="12" type="ordered locus">Amico_0170</name>
</gene>
<keyword evidence="2" id="KW-0645">Protease</keyword>
<keyword evidence="13" id="KW-1185">Reference proteome</keyword>
<evidence type="ECO:0000256" key="7">
    <source>
        <dbReference type="ARBA" id="ARBA00044770"/>
    </source>
</evidence>
<dbReference type="InterPro" id="IPR009647">
    <property type="entry name" value="PBP_C"/>
</dbReference>
<dbReference type="GO" id="GO:0030288">
    <property type="term" value="C:outer membrane-bounded periplasmic space"/>
    <property type="evidence" value="ECO:0007669"/>
    <property type="project" value="TreeGrafter"/>
</dbReference>
<dbReference type="OrthoDB" id="9766909at2"/>
<dbReference type="AlphaFoldDB" id="D5ECN5"/>
<organism evidence="12 13">
    <name type="scientific">Aminobacterium colombiense (strain DSM 12261 / ALA-1)</name>
    <dbReference type="NCBI Taxonomy" id="572547"/>
    <lineage>
        <taxon>Bacteria</taxon>
        <taxon>Thermotogati</taxon>
        <taxon>Synergistota</taxon>
        <taxon>Synergistia</taxon>
        <taxon>Synergistales</taxon>
        <taxon>Aminobacteriaceae</taxon>
        <taxon>Aminobacterium</taxon>
    </lineage>
</organism>
<accession>D5ECN5</accession>
<keyword evidence="4" id="KW-0808">Transferase</keyword>
<keyword evidence="5" id="KW-0378">Hydrolase</keyword>
<dbReference type="InterPro" id="IPR012338">
    <property type="entry name" value="Beta-lactam/transpept-like"/>
</dbReference>
<evidence type="ECO:0000256" key="2">
    <source>
        <dbReference type="ARBA" id="ARBA00022670"/>
    </source>
</evidence>
<reference evidence="12 13" key="1">
    <citation type="journal article" date="2010" name="Stand. Genomic Sci.">
        <title>Complete genome sequence of Aminobacterium colombiense type strain (ALA-1).</title>
        <authorList>
            <person name="Chertkov O."/>
            <person name="Sikorski J."/>
            <person name="Brambilla E."/>
            <person name="Lapidus A."/>
            <person name="Copeland A."/>
            <person name="Glavina Del Rio T."/>
            <person name="Nolan M."/>
            <person name="Lucas S."/>
            <person name="Tice H."/>
            <person name="Cheng J.F."/>
            <person name="Han C."/>
            <person name="Detter J.C."/>
            <person name="Bruce D."/>
            <person name="Tapia R."/>
            <person name="Goodwin L."/>
            <person name="Pitluck S."/>
            <person name="Liolios K."/>
            <person name="Ivanova N."/>
            <person name="Mavromatis K."/>
            <person name="Ovchinnikova G."/>
            <person name="Pati A."/>
            <person name="Chen A."/>
            <person name="Palaniappan K."/>
            <person name="Land M."/>
            <person name="Hauser L."/>
            <person name="Chang Y.J."/>
            <person name="Jeffries C.D."/>
            <person name="Spring S."/>
            <person name="Rohde M."/>
            <person name="Goker M."/>
            <person name="Bristow J."/>
            <person name="Eisen J.A."/>
            <person name="Markowitz V."/>
            <person name="Hugenholtz P."/>
            <person name="Kyrpides N.C."/>
            <person name="Klenk H.P."/>
        </authorList>
    </citation>
    <scope>NUCLEOTIDE SEQUENCE [LARGE SCALE GENOMIC DNA]</scope>
    <source>
        <strain evidence="13">DSM 12261 / ALA-1</strain>
    </source>
</reference>
<dbReference type="eggNOG" id="COG4953">
    <property type="taxonomic scope" value="Bacteria"/>
</dbReference>
<protein>
    <recommendedName>
        <fullName evidence="7">peptidoglycan glycosyltransferase</fullName>
        <ecNumber evidence="7">2.4.99.28</ecNumber>
    </recommendedName>
</protein>
<dbReference type="GO" id="GO:0006508">
    <property type="term" value="P:proteolysis"/>
    <property type="evidence" value="ECO:0007669"/>
    <property type="project" value="UniProtKB-KW"/>
</dbReference>
<evidence type="ECO:0000256" key="1">
    <source>
        <dbReference type="ARBA" id="ARBA00022645"/>
    </source>
</evidence>